<name>J3MVV3_ORYBR</name>
<evidence type="ECO:0000313" key="1">
    <source>
        <dbReference type="EnsemblPlants" id="OB09G11310.1"/>
    </source>
</evidence>
<dbReference type="HOGENOM" id="CLU_2430619_0_0_1"/>
<sequence>MYCLGTYNGSSYQYSFIIYWTQIEVMHFRESIQEIMNDEFGDEIFAILPLPTFCSCTLLLNRKFIFLTRTPYGRRFGNKVQIFTLDVLERY</sequence>
<dbReference type="EnsemblPlants" id="OB09G11310.1">
    <property type="protein sequence ID" value="OB09G11310.1"/>
    <property type="gene ID" value="OB09G11310"/>
</dbReference>
<proteinExistence type="predicted"/>
<reference evidence="1" key="1">
    <citation type="journal article" date="2013" name="Nat. Commun.">
        <title>Whole-genome sequencing of Oryza brachyantha reveals mechanisms underlying Oryza genome evolution.</title>
        <authorList>
            <person name="Chen J."/>
            <person name="Huang Q."/>
            <person name="Gao D."/>
            <person name="Wang J."/>
            <person name="Lang Y."/>
            <person name="Liu T."/>
            <person name="Li B."/>
            <person name="Bai Z."/>
            <person name="Luis Goicoechea J."/>
            <person name="Liang C."/>
            <person name="Chen C."/>
            <person name="Zhang W."/>
            <person name="Sun S."/>
            <person name="Liao Y."/>
            <person name="Zhang X."/>
            <person name="Yang L."/>
            <person name="Song C."/>
            <person name="Wang M."/>
            <person name="Shi J."/>
            <person name="Liu G."/>
            <person name="Liu J."/>
            <person name="Zhou H."/>
            <person name="Zhou W."/>
            <person name="Yu Q."/>
            <person name="An N."/>
            <person name="Chen Y."/>
            <person name="Cai Q."/>
            <person name="Wang B."/>
            <person name="Liu B."/>
            <person name="Min J."/>
            <person name="Huang Y."/>
            <person name="Wu H."/>
            <person name="Li Z."/>
            <person name="Zhang Y."/>
            <person name="Yin Y."/>
            <person name="Song W."/>
            <person name="Jiang J."/>
            <person name="Jackson S.A."/>
            <person name="Wing R.A."/>
            <person name="Wang J."/>
            <person name="Chen M."/>
        </authorList>
    </citation>
    <scope>NUCLEOTIDE SEQUENCE [LARGE SCALE GENOMIC DNA]</scope>
    <source>
        <strain evidence="1">cv. IRGC 101232</strain>
    </source>
</reference>
<dbReference type="Proteomes" id="UP000006038">
    <property type="component" value="Chromosome 9"/>
</dbReference>
<dbReference type="Gramene" id="OB09G11310.1">
    <property type="protein sequence ID" value="OB09G11310.1"/>
    <property type="gene ID" value="OB09G11310"/>
</dbReference>
<organism evidence="1">
    <name type="scientific">Oryza brachyantha</name>
    <name type="common">malo sina</name>
    <dbReference type="NCBI Taxonomy" id="4533"/>
    <lineage>
        <taxon>Eukaryota</taxon>
        <taxon>Viridiplantae</taxon>
        <taxon>Streptophyta</taxon>
        <taxon>Embryophyta</taxon>
        <taxon>Tracheophyta</taxon>
        <taxon>Spermatophyta</taxon>
        <taxon>Magnoliopsida</taxon>
        <taxon>Liliopsida</taxon>
        <taxon>Poales</taxon>
        <taxon>Poaceae</taxon>
        <taxon>BOP clade</taxon>
        <taxon>Oryzoideae</taxon>
        <taxon>Oryzeae</taxon>
        <taxon>Oryzinae</taxon>
        <taxon>Oryza</taxon>
    </lineage>
</organism>
<reference evidence="1" key="2">
    <citation type="submission" date="2013-04" db="UniProtKB">
        <authorList>
            <consortium name="EnsemblPlants"/>
        </authorList>
    </citation>
    <scope>IDENTIFICATION</scope>
</reference>
<keyword evidence="2" id="KW-1185">Reference proteome</keyword>
<evidence type="ECO:0000313" key="2">
    <source>
        <dbReference type="Proteomes" id="UP000006038"/>
    </source>
</evidence>
<protein>
    <submittedName>
        <fullName evidence="1">Uncharacterized protein</fullName>
    </submittedName>
</protein>
<accession>J3MVV3</accession>
<dbReference type="AlphaFoldDB" id="J3MVV3"/>